<dbReference type="Pfam" id="PF16107">
    <property type="entry name" value="DUF4825"/>
    <property type="match status" value="1"/>
</dbReference>
<name>A0A370GR72_9BACI</name>
<gene>
    <name evidence="4" type="ORF">DFR59_102379</name>
</gene>
<feature type="compositionally biased region" description="Basic and acidic residues" evidence="1">
    <location>
        <begin position="1"/>
        <end position="14"/>
    </location>
</feature>
<proteinExistence type="predicted"/>
<keyword evidence="2" id="KW-1133">Transmembrane helix</keyword>
<organism evidence="4 5">
    <name type="scientific">Falsibacillus pallidus</name>
    <dbReference type="NCBI Taxonomy" id="493781"/>
    <lineage>
        <taxon>Bacteria</taxon>
        <taxon>Bacillati</taxon>
        <taxon>Bacillota</taxon>
        <taxon>Bacilli</taxon>
        <taxon>Bacillales</taxon>
        <taxon>Bacillaceae</taxon>
        <taxon>Falsibacillus</taxon>
    </lineage>
</organism>
<dbReference type="OrthoDB" id="2352542at2"/>
<reference evidence="4 5" key="1">
    <citation type="submission" date="2018-07" db="EMBL/GenBank/DDBJ databases">
        <title>Genomic Encyclopedia of Type Strains, Phase IV (KMG-IV): sequencing the most valuable type-strain genomes for metagenomic binning, comparative biology and taxonomic classification.</title>
        <authorList>
            <person name="Goeker M."/>
        </authorList>
    </citation>
    <scope>NUCLEOTIDE SEQUENCE [LARGE SCALE GENOMIC DNA]</scope>
    <source>
        <strain evidence="4 5">DSM 25281</strain>
    </source>
</reference>
<keyword evidence="5" id="KW-1185">Reference proteome</keyword>
<evidence type="ECO:0000313" key="4">
    <source>
        <dbReference type="EMBL" id="RDI45746.1"/>
    </source>
</evidence>
<evidence type="ECO:0000313" key="5">
    <source>
        <dbReference type="Proteomes" id="UP000255326"/>
    </source>
</evidence>
<feature type="domain" description="DUF4825" evidence="3">
    <location>
        <begin position="103"/>
        <end position="199"/>
    </location>
</feature>
<comment type="caution">
    <text evidence="4">The sequence shown here is derived from an EMBL/GenBank/DDBJ whole genome shotgun (WGS) entry which is preliminary data.</text>
</comment>
<feature type="region of interest" description="Disordered" evidence="1">
    <location>
        <begin position="1"/>
        <end position="27"/>
    </location>
</feature>
<dbReference type="EMBL" id="QQAY01000002">
    <property type="protein sequence ID" value="RDI45746.1"/>
    <property type="molecule type" value="Genomic_DNA"/>
</dbReference>
<accession>A0A370GR72</accession>
<dbReference type="Proteomes" id="UP000255326">
    <property type="component" value="Unassembled WGS sequence"/>
</dbReference>
<dbReference type="InterPro" id="IPR032250">
    <property type="entry name" value="DUF4825"/>
</dbReference>
<keyword evidence="2" id="KW-0812">Transmembrane</keyword>
<keyword evidence="2" id="KW-0472">Membrane</keyword>
<protein>
    <submittedName>
        <fullName evidence="4">Uncharacterized protein DUF4825</fullName>
    </submittedName>
</protein>
<dbReference type="RefSeq" id="WP_114744562.1">
    <property type="nucleotide sequence ID" value="NZ_QQAY01000002.1"/>
</dbReference>
<feature type="transmembrane region" description="Helical" evidence="2">
    <location>
        <begin position="50"/>
        <end position="72"/>
    </location>
</feature>
<sequence>MMHRETDARLESRLKNLPKPSLSDREKGQMLNQILNTESKPKRTWKFTPVIVQAAAGLATLFIIVLIGMSALKPVHHNGAGSETGTAKHFAYAGETMNLYDLSKLQTPYVGNNSKVIQIAHSLPGGGLVKEISLQTKTASYGVTITYASKNSKQFDAFTQSGLKDKMLTNAAACLILIDNADQVKMIVETDPVQTYEYTRSELEKTFGRDLSEYTKNPKLWKKEIYDN</sequence>
<evidence type="ECO:0000259" key="3">
    <source>
        <dbReference type="Pfam" id="PF16107"/>
    </source>
</evidence>
<dbReference type="AlphaFoldDB" id="A0A370GR72"/>
<evidence type="ECO:0000256" key="2">
    <source>
        <dbReference type="SAM" id="Phobius"/>
    </source>
</evidence>
<evidence type="ECO:0000256" key="1">
    <source>
        <dbReference type="SAM" id="MobiDB-lite"/>
    </source>
</evidence>